<evidence type="ECO:0000256" key="2">
    <source>
        <dbReference type="SAM" id="MobiDB-lite"/>
    </source>
</evidence>
<organism evidence="3 4">
    <name type="scientific">Ascoidea rubescens DSM 1968</name>
    <dbReference type="NCBI Taxonomy" id="1344418"/>
    <lineage>
        <taxon>Eukaryota</taxon>
        <taxon>Fungi</taxon>
        <taxon>Dikarya</taxon>
        <taxon>Ascomycota</taxon>
        <taxon>Saccharomycotina</taxon>
        <taxon>Saccharomycetes</taxon>
        <taxon>Ascoideaceae</taxon>
        <taxon>Ascoidea</taxon>
    </lineage>
</organism>
<dbReference type="GeneID" id="30965255"/>
<reference evidence="4" key="1">
    <citation type="submission" date="2016-05" db="EMBL/GenBank/DDBJ databases">
        <title>Comparative genomics of biotechnologically important yeasts.</title>
        <authorList>
            <consortium name="DOE Joint Genome Institute"/>
            <person name="Riley R."/>
            <person name="Haridas S."/>
            <person name="Wolfe K.H."/>
            <person name="Lopes M.R."/>
            <person name="Hittinger C.T."/>
            <person name="Goker M."/>
            <person name="Salamov A."/>
            <person name="Wisecaver J."/>
            <person name="Long T.M."/>
            <person name="Aerts A.L."/>
            <person name="Barry K."/>
            <person name="Choi C."/>
            <person name="Clum A."/>
            <person name="Coughlan A.Y."/>
            <person name="Deshpande S."/>
            <person name="Douglass A.P."/>
            <person name="Hanson S.J."/>
            <person name="Klenk H.-P."/>
            <person name="Labutti K."/>
            <person name="Lapidus A."/>
            <person name="Lindquist E."/>
            <person name="Lipzen A."/>
            <person name="Meier-Kolthoff J.P."/>
            <person name="Ohm R.A."/>
            <person name="Otillar R.P."/>
            <person name="Pangilinan J."/>
            <person name="Peng Y."/>
            <person name="Rokas A."/>
            <person name="Rosa C.A."/>
            <person name="Scheuner C."/>
            <person name="Sibirny A.A."/>
            <person name="Slot J.C."/>
            <person name="Stielow J.B."/>
            <person name="Sun H."/>
            <person name="Kurtzman C.P."/>
            <person name="Blackwell M."/>
            <person name="Grigoriev I.V."/>
            <person name="Jeffries T.W."/>
        </authorList>
    </citation>
    <scope>NUCLEOTIDE SEQUENCE [LARGE SCALE GENOMIC DNA]</scope>
    <source>
        <strain evidence="4">DSM 1968</strain>
    </source>
</reference>
<evidence type="ECO:0000256" key="1">
    <source>
        <dbReference type="SAM" id="Coils"/>
    </source>
</evidence>
<sequence>MDSDPAADFPSDNKARRSVTPDFASTNEEPVYDDTHRPDNQDDDDDLFGDDDNDNNNEHRDNIDAHQHPGSDPIDDDNEDYIDEDQQEDPDLKQENIEIARHPASHIPSKNENYLIQLPNFLSVDPKQFERDKVLKKLEREASNDNGMMNKLIANNTIRWRYVQDSGSLKKQSNAHFIEWDDGSLSLKIGSEFFDVITSDLNDNFLVVRHWDTMFLQTNSIFTKTMKFTPSSVSSLTHRKLALFNKRKNVGRKAVAEEIDIEEDPLKEIRELEEQEAINDKKLRREKLKKLQQEERELNAVSYNARSSKMDDYNGENDLYDETMNYKDINEYDDEDDDDFVANDEEEIEQYDEGSDDDLEKAERLRRIKESGTDLYSKRPNDSRGETGYDERKNRKKRRVIDSESEDDY</sequence>
<keyword evidence="1" id="KW-0175">Coiled coil</keyword>
<dbReference type="GO" id="GO:0016593">
    <property type="term" value="C:Cdc73/Paf1 complex"/>
    <property type="evidence" value="ECO:0007669"/>
    <property type="project" value="InterPro"/>
</dbReference>
<dbReference type="RefSeq" id="XP_020048520.1">
    <property type="nucleotide sequence ID" value="XM_020191619.1"/>
</dbReference>
<dbReference type="AlphaFoldDB" id="A0A1D2VKS0"/>
<name>A0A1D2VKS0_9ASCO</name>
<dbReference type="GO" id="GO:0032968">
    <property type="term" value="P:positive regulation of transcription elongation by RNA polymerase II"/>
    <property type="evidence" value="ECO:0007669"/>
    <property type="project" value="TreeGrafter"/>
</dbReference>
<feature type="region of interest" description="Disordered" evidence="2">
    <location>
        <begin position="370"/>
        <end position="409"/>
    </location>
</feature>
<dbReference type="InParanoid" id="A0A1D2VKS0"/>
<evidence type="ECO:0000313" key="4">
    <source>
        <dbReference type="Proteomes" id="UP000095038"/>
    </source>
</evidence>
<feature type="coiled-coil region" evidence="1">
    <location>
        <begin position="274"/>
        <end position="301"/>
    </location>
</feature>
<dbReference type="Proteomes" id="UP000095038">
    <property type="component" value="Unassembled WGS sequence"/>
</dbReference>
<feature type="compositionally biased region" description="Basic and acidic residues" evidence="2">
    <location>
        <begin position="370"/>
        <end position="393"/>
    </location>
</feature>
<protein>
    <submittedName>
        <fullName evidence="3">Leo1-domain-containing protein</fullName>
    </submittedName>
</protein>
<dbReference type="PANTHER" id="PTHR23146">
    <property type="entry name" value="LEO1 PROTEIN"/>
    <property type="match status" value="1"/>
</dbReference>
<proteinExistence type="predicted"/>
<keyword evidence="4" id="KW-1185">Reference proteome</keyword>
<gene>
    <name evidence="3" type="ORF">ASCRUDRAFT_69037</name>
</gene>
<feature type="compositionally biased region" description="Acidic residues" evidence="2">
    <location>
        <begin position="41"/>
        <end position="55"/>
    </location>
</feature>
<dbReference type="STRING" id="1344418.A0A1D2VKS0"/>
<feature type="compositionally biased region" description="Basic and acidic residues" evidence="2">
    <location>
        <begin position="56"/>
        <end position="69"/>
    </location>
</feature>
<accession>A0A1D2VKS0</accession>
<dbReference type="InterPro" id="IPR007149">
    <property type="entry name" value="Leo1"/>
</dbReference>
<feature type="region of interest" description="Disordered" evidence="2">
    <location>
        <begin position="1"/>
        <end position="88"/>
    </location>
</feature>
<dbReference type="GO" id="GO:1990269">
    <property type="term" value="F:RNA polymerase II C-terminal domain phosphoserine binding"/>
    <property type="evidence" value="ECO:0007669"/>
    <property type="project" value="TreeGrafter"/>
</dbReference>
<dbReference type="OrthoDB" id="20844at2759"/>
<feature type="compositionally biased region" description="Acidic residues" evidence="2">
    <location>
        <begin position="73"/>
        <end position="88"/>
    </location>
</feature>
<evidence type="ECO:0000313" key="3">
    <source>
        <dbReference type="EMBL" id="ODV62213.1"/>
    </source>
</evidence>
<dbReference type="GO" id="GO:0006368">
    <property type="term" value="P:transcription elongation by RNA polymerase II"/>
    <property type="evidence" value="ECO:0007669"/>
    <property type="project" value="InterPro"/>
</dbReference>
<dbReference type="PANTHER" id="PTHR23146:SF0">
    <property type="entry name" value="RNA POLYMERASE-ASSOCIATED PROTEIN LEO1"/>
    <property type="match status" value="1"/>
</dbReference>
<dbReference type="EMBL" id="KV454477">
    <property type="protein sequence ID" value="ODV62213.1"/>
    <property type="molecule type" value="Genomic_DNA"/>
</dbReference>
<dbReference type="Pfam" id="PF04004">
    <property type="entry name" value="Leo1"/>
    <property type="match status" value="1"/>
</dbReference>